<dbReference type="PROSITE" id="PS51918">
    <property type="entry name" value="RADICAL_SAM"/>
    <property type="match status" value="1"/>
</dbReference>
<sequence>MSDFEFEDSNSGSFARFLSNGCVSCQKGAKMVLFVTGRCYRDCFYCPLSDERKDRDVVFANERPVYLDEDILEEAESMNAEGTGITGGEPLLESGSVLHYISLLKSRFGPGHHIHLYTSIPADNDMIQKLAAAGLDEIRFHPPTEMWESLVGSDFEASIRTAQAAGISAGIEIPALPNAVDVAVFAKKIDCFLNLNELEFSENNADAMKEHGFSLIDNESNAVFGSREIARQAYEVGGKINFCASRYKDAVQLRLRLIRTAVSSARPFDEITADGTIIYGKLKIQSVFLNDFATFLEDLEVPAEAYEILDPDGNSDDFAVVETAAGIAEELAEIFREDEISDFGEVQFWLFERYPFSNGFVVESSRIY</sequence>
<keyword evidence="7" id="KW-1185">Reference proteome</keyword>
<dbReference type="RefSeq" id="WP_338102979.1">
    <property type="nucleotide sequence ID" value="NZ_CP131060.1"/>
</dbReference>
<evidence type="ECO:0000256" key="4">
    <source>
        <dbReference type="ARBA" id="ARBA00023014"/>
    </source>
</evidence>
<dbReference type="GO" id="GO:0046872">
    <property type="term" value="F:metal ion binding"/>
    <property type="evidence" value="ECO:0007669"/>
    <property type="project" value="UniProtKB-KW"/>
</dbReference>
<dbReference type="InterPro" id="IPR040087">
    <property type="entry name" value="MJ0021-like"/>
</dbReference>
<reference evidence="6 7" key="1">
    <citation type="submission" date="2023-07" db="EMBL/GenBank/DDBJ databases">
        <title>Closed genoem sequence of Methanosarcinaceae archaeon Ac7.</title>
        <authorList>
            <person name="Poehlein A."/>
            <person name="Protasov E."/>
            <person name="Platt K."/>
            <person name="Reeh H."/>
            <person name="Daniel R."/>
            <person name="Brune A."/>
        </authorList>
    </citation>
    <scope>NUCLEOTIDE SEQUENCE [LARGE SCALE GENOMIC DNA]</scope>
    <source>
        <strain evidence="6 7">Ac7</strain>
    </source>
</reference>
<gene>
    <name evidence="6" type="ORF">MsAc7_04480</name>
</gene>
<organism evidence="6 7">
    <name type="scientific">Methanolapillus millepedarum</name>
    <dbReference type="NCBI Taxonomy" id="3028296"/>
    <lineage>
        <taxon>Archaea</taxon>
        <taxon>Methanobacteriati</taxon>
        <taxon>Methanobacteriota</taxon>
        <taxon>Stenosarchaea group</taxon>
        <taxon>Methanomicrobia</taxon>
        <taxon>Methanosarcinales</taxon>
        <taxon>Methanosarcinaceae</taxon>
        <taxon>Methanolapillus</taxon>
    </lineage>
</organism>
<dbReference type="GO" id="GO:0051536">
    <property type="term" value="F:iron-sulfur cluster binding"/>
    <property type="evidence" value="ECO:0007669"/>
    <property type="project" value="UniProtKB-KW"/>
</dbReference>
<dbReference type="InterPro" id="IPR007197">
    <property type="entry name" value="rSAM"/>
</dbReference>
<evidence type="ECO:0000256" key="3">
    <source>
        <dbReference type="ARBA" id="ARBA00023004"/>
    </source>
</evidence>
<dbReference type="AlphaFoldDB" id="A0AA96ZTV6"/>
<keyword evidence="4" id="KW-0411">Iron-sulfur</keyword>
<dbReference type="GeneID" id="89229567"/>
<name>A0AA96ZTV6_9EURY</name>
<dbReference type="Pfam" id="PF26257">
    <property type="entry name" value="DUF8061"/>
    <property type="match status" value="1"/>
</dbReference>
<dbReference type="InterPro" id="IPR058240">
    <property type="entry name" value="rSAM_sf"/>
</dbReference>
<evidence type="ECO:0000313" key="7">
    <source>
        <dbReference type="Proteomes" id="UP001303587"/>
    </source>
</evidence>
<evidence type="ECO:0000259" key="5">
    <source>
        <dbReference type="PROSITE" id="PS51918"/>
    </source>
</evidence>
<dbReference type="CDD" id="cd01335">
    <property type="entry name" value="Radical_SAM"/>
    <property type="match status" value="1"/>
</dbReference>
<keyword evidence="3" id="KW-0408">Iron</keyword>
<dbReference type="InterPro" id="IPR013785">
    <property type="entry name" value="Aldolase_TIM"/>
</dbReference>
<dbReference type="SUPFAM" id="SSF102114">
    <property type="entry name" value="Radical SAM enzymes"/>
    <property type="match status" value="1"/>
</dbReference>
<feature type="domain" description="Radical SAM core" evidence="5">
    <location>
        <begin position="24"/>
        <end position="239"/>
    </location>
</feature>
<proteinExistence type="predicted"/>
<dbReference type="EMBL" id="CP131060">
    <property type="protein sequence ID" value="WNY24919.1"/>
    <property type="molecule type" value="Genomic_DNA"/>
</dbReference>
<keyword evidence="2" id="KW-0479">Metal-binding</keyword>
<dbReference type="InterPro" id="IPR058374">
    <property type="entry name" value="DUF8061"/>
</dbReference>
<keyword evidence="1" id="KW-0949">S-adenosyl-L-methionine</keyword>
<evidence type="ECO:0000256" key="1">
    <source>
        <dbReference type="ARBA" id="ARBA00022691"/>
    </source>
</evidence>
<evidence type="ECO:0000256" key="2">
    <source>
        <dbReference type="ARBA" id="ARBA00022723"/>
    </source>
</evidence>
<dbReference type="Proteomes" id="UP001303587">
    <property type="component" value="Chromosome"/>
</dbReference>
<dbReference type="Gene3D" id="3.20.20.70">
    <property type="entry name" value="Aldolase class I"/>
    <property type="match status" value="1"/>
</dbReference>
<protein>
    <recommendedName>
        <fullName evidence="5">Radical SAM core domain-containing protein</fullName>
    </recommendedName>
</protein>
<dbReference type="SFLD" id="SFLDS00029">
    <property type="entry name" value="Radical_SAM"/>
    <property type="match status" value="1"/>
</dbReference>
<dbReference type="GO" id="GO:0003824">
    <property type="term" value="F:catalytic activity"/>
    <property type="evidence" value="ECO:0007669"/>
    <property type="project" value="InterPro"/>
</dbReference>
<dbReference type="PANTHER" id="PTHR43288">
    <property type="entry name" value="BIOTIN SYNTHASE-RELATED PROTEIN, RADICAL SAM SUPERFAMILY"/>
    <property type="match status" value="1"/>
</dbReference>
<evidence type="ECO:0000313" key="6">
    <source>
        <dbReference type="EMBL" id="WNY24919.1"/>
    </source>
</evidence>
<dbReference type="SFLD" id="SFLDG01108">
    <property type="entry name" value="Uncharacterised_Radical_SAM_Su"/>
    <property type="match status" value="1"/>
</dbReference>
<accession>A0AA96ZTV6</accession>
<dbReference type="Pfam" id="PF04055">
    <property type="entry name" value="Radical_SAM"/>
    <property type="match status" value="1"/>
</dbReference>
<dbReference type="PANTHER" id="PTHR43288:SF1">
    <property type="entry name" value="GLYCYL-RADICAL ENZYME ACTIVATING ENZYME MJ0021-RELATED"/>
    <property type="match status" value="1"/>
</dbReference>